<proteinExistence type="predicted"/>
<evidence type="ECO:0000313" key="1">
    <source>
        <dbReference type="EMBL" id="KAJ4705586.1"/>
    </source>
</evidence>
<evidence type="ECO:0000313" key="2">
    <source>
        <dbReference type="Proteomes" id="UP001164539"/>
    </source>
</evidence>
<comment type="caution">
    <text evidence="1">The sequence shown here is derived from an EMBL/GenBank/DDBJ whole genome shotgun (WGS) entry which is preliminary data.</text>
</comment>
<protein>
    <submittedName>
        <fullName evidence="1">Mitochondrial transcription termination factor family protein</fullName>
    </submittedName>
</protein>
<organism evidence="1 2">
    <name type="scientific">Melia azedarach</name>
    <name type="common">Chinaberry tree</name>
    <dbReference type="NCBI Taxonomy" id="155640"/>
    <lineage>
        <taxon>Eukaryota</taxon>
        <taxon>Viridiplantae</taxon>
        <taxon>Streptophyta</taxon>
        <taxon>Embryophyta</taxon>
        <taxon>Tracheophyta</taxon>
        <taxon>Spermatophyta</taxon>
        <taxon>Magnoliopsida</taxon>
        <taxon>eudicotyledons</taxon>
        <taxon>Gunneridae</taxon>
        <taxon>Pentapetalae</taxon>
        <taxon>rosids</taxon>
        <taxon>malvids</taxon>
        <taxon>Sapindales</taxon>
        <taxon>Meliaceae</taxon>
        <taxon>Melia</taxon>
    </lineage>
</organism>
<gene>
    <name evidence="1" type="ORF">OWV82_022343</name>
</gene>
<accession>A0ACC1X2G5</accession>
<reference evidence="1 2" key="1">
    <citation type="journal article" date="2023" name="Science">
        <title>Complex scaffold remodeling in plant triterpene biosynthesis.</title>
        <authorList>
            <person name="De La Pena R."/>
            <person name="Hodgson H."/>
            <person name="Liu J.C."/>
            <person name="Stephenson M.J."/>
            <person name="Martin A.C."/>
            <person name="Owen C."/>
            <person name="Harkess A."/>
            <person name="Leebens-Mack J."/>
            <person name="Jimenez L.E."/>
            <person name="Osbourn A."/>
            <person name="Sattely E.S."/>
        </authorList>
    </citation>
    <scope>NUCLEOTIDE SEQUENCE [LARGE SCALE GENOMIC DNA]</scope>
    <source>
        <strain evidence="2">cv. JPN11</strain>
        <tissue evidence="1">Leaf</tissue>
    </source>
</reference>
<name>A0ACC1X2G5_MELAZ</name>
<keyword evidence="2" id="KW-1185">Reference proteome</keyword>
<dbReference type="Proteomes" id="UP001164539">
    <property type="component" value="Chromosome 12"/>
</dbReference>
<sequence>MDAEHMSENSPHFADKLVERFENELDIERLIARFLRYHPINEFEPFFESLGLEPFEYSPLLPRNLMFLSDDELLLDSYHVLCNYGVVRNKIGKIYKEAVEVFRYGVGILQSKLQAYEELGLSPSFVGKVIVCSPYLLIGDVNMEFIEVLERLKSVGIYSCWIEEHLPEHNSLSWSMIFSFLRLYSTIGFSDGELGILIKQHPGLLFEDSSNTVYTLIGLLLKFGCTRTEIYSMFPQFPQIEVRKFFVNLKQRLTFLFEIEMELDEIAKILCSHSMLLGSCTLKKTNTIFANLNVGKKRLCKFIQENPLELKKLVLGSRVGRLPPQKERSQMLKTKFLLGVGYVKNSKEMEKALQVFRGNGAELQERFDCIVNAGLDRKDVCEMIRVSPQILNITKDLIGRKIDFLVDYLGYPVSSLVSFPSYFNYAEGRIKIRLLMYYWLKDQGKVESNLAWSTVIAYSNKSFMQQFVDPHPKGPEVWQDLKKQICSKRVKGC</sequence>
<dbReference type="EMBL" id="CM051405">
    <property type="protein sequence ID" value="KAJ4705586.1"/>
    <property type="molecule type" value="Genomic_DNA"/>
</dbReference>